<evidence type="ECO:0000313" key="5">
    <source>
        <dbReference type="EMBL" id="KAK6931748.1"/>
    </source>
</evidence>
<proteinExistence type="predicted"/>
<dbReference type="AlphaFoldDB" id="A0AAN8VB64"/>
<gene>
    <name evidence="5" type="ORF">RJ641_003541</name>
</gene>
<dbReference type="PANTHER" id="PTHR31060">
    <property type="entry name" value="OSJNBA0011J08.25 PROTEIN-RELATED"/>
    <property type="match status" value="1"/>
</dbReference>
<evidence type="ECO:0000259" key="4">
    <source>
        <dbReference type="Pfam" id="PF25553"/>
    </source>
</evidence>
<organism evidence="5 6">
    <name type="scientific">Dillenia turbinata</name>
    <dbReference type="NCBI Taxonomy" id="194707"/>
    <lineage>
        <taxon>Eukaryota</taxon>
        <taxon>Viridiplantae</taxon>
        <taxon>Streptophyta</taxon>
        <taxon>Embryophyta</taxon>
        <taxon>Tracheophyta</taxon>
        <taxon>Spermatophyta</taxon>
        <taxon>Magnoliopsida</taxon>
        <taxon>eudicotyledons</taxon>
        <taxon>Gunneridae</taxon>
        <taxon>Pentapetalae</taxon>
        <taxon>Dilleniales</taxon>
        <taxon>Dilleniaceae</taxon>
        <taxon>Dillenia</taxon>
    </lineage>
</organism>
<keyword evidence="3" id="KW-0833">Ubl conjugation pathway</keyword>
<dbReference type="Proteomes" id="UP001370490">
    <property type="component" value="Unassembled WGS sequence"/>
</dbReference>
<evidence type="ECO:0000313" key="6">
    <source>
        <dbReference type="Proteomes" id="UP001370490"/>
    </source>
</evidence>
<comment type="pathway">
    <text evidence="2">Protein modification; protein ubiquitination.</text>
</comment>
<evidence type="ECO:0000256" key="2">
    <source>
        <dbReference type="ARBA" id="ARBA00004906"/>
    </source>
</evidence>
<evidence type="ECO:0000256" key="1">
    <source>
        <dbReference type="ARBA" id="ARBA00002668"/>
    </source>
</evidence>
<dbReference type="InterPro" id="IPR058039">
    <property type="entry name" value="At3g05675-like_ankyrin"/>
</dbReference>
<dbReference type="Pfam" id="PF25553">
    <property type="entry name" value="BTB-POZ_ANK-like"/>
    <property type="match status" value="1"/>
</dbReference>
<keyword evidence="6" id="KW-1185">Reference proteome</keyword>
<sequence length="447" mass="49878">METDLALVPVSAAKGYLPKPTALLNSIFMSTVNVAAKTLVAVSKSTRVEEAEKWKVVDHLRFMVMLMTWFTLWILKVLMDHIPWSIVSSSSSGYYLGGAVSSSSLDYLSSMGSSSSYNYNYDDSNDNFSSSTDLVLHDGVESVNINAYSINALGRALSHIFTILNEMPATSRKYQFAVSMADKIVDENMRDGNVQLQEINRMALASAFTRTSALLYHSLQSTDQLISGNGGSMWAWPMRLIRFLPLGSYMIASFKGLSFVANTLFPMLLGGVAMSTGSQKRLQLEDEDDVVAEKLAQELMWIADKMRNCGVADEALIHWSYASGLASLALSTNPRVQGFIVKITAILVAEARQGNHHVPREVKFRLLVLWLPLFCYAGNGFAYPVLSRYEKIEMERAMNEVISSLSPRQQEIVLTNWLQDFTNSTSDWPNLQLSYDHWCQSSRKIVS</sequence>
<dbReference type="EMBL" id="JBAMMX010000011">
    <property type="protein sequence ID" value="KAK6931748.1"/>
    <property type="molecule type" value="Genomic_DNA"/>
</dbReference>
<name>A0AAN8VB64_9MAGN</name>
<feature type="domain" description="At3g05675-like ankyrin-like" evidence="4">
    <location>
        <begin position="277"/>
        <end position="441"/>
    </location>
</feature>
<protein>
    <recommendedName>
        <fullName evidence="4">At3g05675-like ankyrin-like domain-containing protein</fullName>
    </recommendedName>
</protein>
<accession>A0AAN8VB64</accession>
<reference evidence="5 6" key="1">
    <citation type="submission" date="2023-12" db="EMBL/GenBank/DDBJ databases">
        <title>A high-quality genome assembly for Dillenia turbinata (Dilleniales).</title>
        <authorList>
            <person name="Chanderbali A."/>
        </authorList>
    </citation>
    <scope>NUCLEOTIDE SEQUENCE [LARGE SCALE GENOMIC DNA]</scope>
    <source>
        <strain evidence="5">LSX21</strain>
        <tissue evidence="5">Leaf</tissue>
    </source>
</reference>
<comment type="function">
    <text evidence="1">May act as a substrate-specific adapter of an E3 ubiquitin-protein ligase complex (CUL3-RBX1-BTB) which mediates the ubiquitination and subsequent proteasomal degradation of target proteins.</text>
</comment>
<dbReference type="InterPro" id="IPR038920">
    <property type="entry name" value="At3g05675-like"/>
</dbReference>
<comment type="caution">
    <text evidence="5">The sequence shown here is derived from an EMBL/GenBank/DDBJ whole genome shotgun (WGS) entry which is preliminary data.</text>
</comment>
<evidence type="ECO:0000256" key="3">
    <source>
        <dbReference type="ARBA" id="ARBA00022786"/>
    </source>
</evidence>
<dbReference type="PANTHER" id="PTHR31060:SF31">
    <property type="entry name" value="BTB_POZ DOMAIN PROTEIN"/>
    <property type="match status" value="1"/>
</dbReference>